<protein>
    <submittedName>
        <fullName evidence="5">HpcH/HpaI aldolase/citrate lyase family protein</fullName>
    </submittedName>
</protein>
<dbReference type="InterPro" id="IPR011206">
    <property type="entry name" value="Citrate_lyase_beta/mcl1/mcl2"/>
</dbReference>
<dbReference type="PIRSF" id="PIRSF015582">
    <property type="entry name" value="Cit_lyase_B"/>
    <property type="match status" value="1"/>
</dbReference>
<sequence>MRWDEVARARTLLFVPGHRPDRFAKAAAAGADGVVLDLEDAVSPADKDAAREHVRAWLADGNAAVVRVNGADTEWHDDDLAALTGLVTVVMLPKSEAASEVTATAAALGSGSGIVPLIETAEGVLGAREICAAPVTVRPAFGSIDLAAQLGVNPDSQRALLQARSSLVLAAAAAGCAAPLDGVTAALDDQQRLVGDTEHALELGFTGKLCVHPRQIAPVHAALAPSEDELRWARGVLAAAAGESVAVYEGQMVDRPVILRAQRILSRAGEGVGQPADG</sequence>
<dbReference type="Pfam" id="PF03328">
    <property type="entry name" value="HpcH_HpaI"/>
    <property type="match status" value="1"/>
</dbReference>
<reference evidence="6" key="1">
    <citation type="journal article" date="2019" name="Int. J. Syst. Evol. Microbiol.">
        <title>The Global Catalogue of Microorganisms (GCM) 10K type strain sequencing project: providing services to taxonomists for standard genome sequencing and annotation.</title>
        <authorList>
            <consortium name="The Broad Institute Genomics Platform"/>
            <consortium name="The Broad Institute Genome Sequencing Center for Infectious Disease"/>
            <person name="Wu L."/>
            <person name="Ma J."/>
        </authorList>
    </citation>
    <scope>NUCLEOTIDE SEQUENCE [LARGE SCALE GENOMIC DNA]</scope>
    <source>
        <strain evidence="6">IBRC-M 10906</strain>
    </source>
</reference>
<dbReference type="EMBL" id="JBHUOF010000019">
    <property type="protein sequence ID" value="MFD2800621.1"/>
    <property type="molecule type" value="Genomic_DNA"/>
</dbReference>
<dbReference type="GO" id="GO:0016829">
    <property type="term" value="F:lyase activity"/>
    <property type="evidence" value="ECO:0007669"/>
    <property type="project" value="UniProtKB-KW"/>
</dbReference>
<comment type="caution">
    <text evidence="5">The sequence shown here is derived from an EMBL/GenBank/DDBJ whole genome shotgun (WGS) entry which is preliminary data.</text>
</comment>
<dbReference type="RefSeq" id="WP_377392332.1">
    <property type="nucleotide sequence ID" value="NZ_JBHSAN010000028.1"/>
</dbReference>
<comment type="cofactor">
    <cofactor evidence="1">
        <name>Mg(2+)</name>
        <dbReference type="ChEBI" id="CHEBI:18420"/>
    </cofactor>
</comment>
<dbReference type="PANTHER" id="PTHR32308">
    <property type="entry name" value="LYASE BETA SUBUNIT, PUTATIVE (AFU_ORTHOLOGUE AFUA_4G13030)-RELATED"/>
    <property type="match status" value="1"/>
</dbReference>
<organism evidence="5 6">
    <name type="scientific">Prauserella oleivorans</name>
    <dbReference type="NCBI Taxonomy" id="1478153"/>
    <lineage>
        <taxon>Bacteria</taxon>
        <taxon>Bacillati</taxon>
        <taxon>Actinomycetota</taxon>
        <taxon>Actinomycetes</taxon>
        <taxon>Pseudonocardiales</taxon>
        <taxon>Pseudonocardiaceae</taxon>
        <taxon>Prauserella</taxon>
    </lineage>
</organism>
<dbReference type="SUPFAM" id="SSF51621">
    <property type="entry name" value="Phosphoenolpyruvate/pyruvate domain"/>
    <property type="match status" value="1"/>
</dbReference>
<dbReference type="InterPro" id="IPR005000">
    <property type="entry name" value="Aldolase/citrate-lyase_domain"/>
</dbReference>
<evidence type="ECO:0000313" key="6">
    <source>
        <dbReference type="Proteomes" id="UP001597478"/>
    </source>
</evidence>
<dbReference type="Proteomes" id="UP001597478">
    <property type="component" value="Unassembled WGS sequence"/>
</dbReference>
<dbReference type="InterPro" id="IPR040442">
    <property type="entry name" value="Pyrv_kinase-like_dom_sf"/>
</dbReference>
<keyword evidence="2" id="KW-0479">Metal-binding</keyword>
<evidence type="ECO:0000259" key="4">
    <source>
        <dbReference type="Pfam" id="PF03328"/>
    </source>
</evidence>
<dbReference type="InterPro" id="IPR015813">
    <property type="entry name" value="Pyrv/PenolPyrv_kinase-like_dom"/>
</dbReference>
<evidence type="ECO:0000256" key="2">
    <source>
        <dbReference type="ARBA" id="ARBA00022723"/>
    </source>
</evidence>
<proteinExistence type="predicted"/>
<keyword evidence="6" id="KW-1185">Reference proteome</keyword>
<evidence type="ECO:0000256" key="3">
    <source>
        <dbReference type="ARBA" id="ARBA00022842"/>
    </source>
</evidence>
<dbReference type="PANTHER" id="PTHR32308:SF10">
    <property type="entry name" value="CITRATE LYASE SUBUNIT BETA"/>
    <property type="match status" value="1"/>
</dbReference>
<evidence type="ECO:0000256" key="1">
    <source>
        <dbReference type="ARBA" id="ARBA00001946"/>
    </source>
</evidence>
<gene>
    <name evidence="5" type="ORF">ACFS2C_14585</name>
</gene>
<evidence type="ECO:0000313" key="5">
    <source>
        <dbReference type="EMBL" id="MFD2800621.1"/>
    </source>
</evidence>
<name>A0ABW5WE58_9PSEU</name>
<dbReference type="Gene3D" id="3.20.20.60">
    <property type="entry name" value="Phosphoenolpyruvate-binding domains"/>
    <property type="match status" value="1"/>
</dbReference>
<accession>A0ABW5WE58</accession>
<feature type="domain" description="HpcH/HpaI aldolase/citrate lyase" evidence="4">
    <location>
        <begin position="10"/>
        <end position="213"/>
    </location>
</feature>
<keyword evidence="5" id="KW-0456">Lyase</keyword>
<keyword evidence="3" id="KW-0460">Magnesium</keyword>